<dbReference type="GO" id="GO:0009436">
    <property type="term" value="P:glyoxylate catabolic process"/>
    <property type="evidence" value="ECO:0007669"/>
    <property type="project" value="TreeGrafter"/>
</dbReference>
<dbReference type="Gene3D" id="1.20.1220.12">
    <property type="entry name" value="Malate synthase, domain III"/>
    <property type="match status" value="1"/>
</dbReference>
<evidence type="ECO:0000256" key="8">
    <source>
        <dbReference type="ARBA" id="ARBA00023097"/>
    </source>
</evidence>
<keyword evidence="3" id="KW-0963">Cytoplasm</keyword>
<evidence type="ECO:0000256" key="2">
    <source>
        <dbReference type="ARBA" id="ARBA00022435"/>
    </source>
</evidence>
<dbReference type="InterPro" id="IPR011076">
    <property type="entry name" value="Malate_synth_sf"/>
</dbReference>
<keyword evidence="6" id="KW-0479">Metal-binding</keyword>
<sequence length="373" mass="40597">MHGPEEGAFTAELFSRVEGELGLPLHTLKVGVMDEERRTSLNLRQMMAATKERLFFINTGFLDRTGDEIHTSMEAGPMMLKADLKGAPWYSNYEESNVDCGVALKLVGKGQIGKGMWAAPDDMAKMVRDKGAQLAAGASTAWVPSPTAATLHALHYHATSVKEVQGGMAARAAEIASRASSQAAGLMTIPLLPAGGKSLSADAIQRDLDNNAQGLLGYVVRWVGQGVGCSKVPDFDNVQLMEDRATLRISSQHIANWLHHGVVNEEQVLETVKRMAAVVDKQNLGERGYKPLAPSFDGPEWHAALELIFKGRDIPNGYTEETLSRWRRVRKAMEEVEEVEQLFSKDAGGGKDELKKPAPEVQISPSPPPRPHA</sequence>
<dbReference type="EMBL" id="HBIR01007666">
    <property type="protein sequence ID" value="CAE0529957.1"/>
    <property type="molecule type" value="Transcribed_RNA"/>
</dbReference>
<dbReference type="PANTHER" id="PTHR42739:SF1">
    <property type="entry name" value="MALATE SYNTHASE G"/>
    <property type="match status" value="1"/>
</dbReference>
<dbReference type="InterPro" id="IPR044856">
    <property type="entry name" value="Malate_synth_C_sf"/>
</dbReference>
<dbReference type="GO" id="GO:0004474">
    <property type="term" value="F:malate synthase activity"/>
    <property type="evidence" value="ECO:0007669"/>
    <property type="project" value="UniProtKB-EC"/>
</dbReference>
<feature type="compositionally biased region" description="Basic and acidic residues" evidence="10">
    <location>
        <begin position="348"/>
        <end position="358"/>
    </location>
</feature>
<feature type="domain" description="Malate synthase TIM barrel" evidence="11">
    <location>
        <begin position="1"/>
        <end position="173"/>
    </location>
</feature>
<dbReference type="Pfam" id="PF01274">
    <property type="entry name" value="MS_TIM-barrel"/>
    <property type="match status" value="1"/>
</dbReference>
<comment type="catalytic activity">
    <reaction evidence="9">
        <text>glyoxylate + acetyl-CoA + H2O = (S)-malate + CoA + H(+)</text>
        <dbReference type="Rhea" id="RHEA:18181"/>
        <dbReference type="ChEBI" id="CHEBI:15377"/>
        <dbReference type="ChEBI" id="CHEBI:15378"/>
        <dbReference type="ChEBI" id="CHEBI:15589"/>
        <dbReference type="ChEBI" id="CHEBI:36655"/>
        <dbReference type="ChEBI" id="CHEBI:57287"/>
        <dbReference type="ChEBI" id="CHEBI:57288"/>
        <dbReference type="EC" id="2.3.3.9"/>
    </reaction>
</comment>
<keyword evidence="8" id="KW-0558">Oxidation</keyword>
<dbReference type="InterPro" id="IPR006253">
    <property type="entry name" value="Malate_synthG"/>
</dbReference>
<dbReference type="GO" id="GO:0000287">
    <property type="term" value="F:magnesium ion binding"/>
    <property type="evidence" value="ECO:0007669"/>
    <property type="project" value="TreeGrafter"/>
</dbReference>
<accession>A0A7S3W137</accession>
<evidence type="ECO:0000259" key="11">
    <source>
        <dbReference type="Pfam" id="PF01274"/>
    </source>
</evidence>
<evidence type="ECO:0000256" key="9">
    <source>
        <dbReference type="ARBA" id="ARBA00047918"/>
    </source>
</evidence>
<keyword evidence="7" id="KW-0460">Magnesium</keyword>
<dbReference type="InterPro" id="IPR001465">
    <property type="entry name" value="Malate_synthase_TIM"/>
</dbReference>
<keyword evidence="4" id="KW-0816">Tricarboxylic acid cycle</keyword>
<organism evidence="13">
    <name type="scientific">Emiliania huxleyi</name>
    <name type="common">Coccolithophore</name>
    <name type="synonym">Pontosphaera huxleyi</name>
    <dbReference type="NCBI Taxonomy" id="2903"/>
    <lineage>
        <taxon>Eukaryota</taxon>
        <taxon>Haptista</taxon>
        <taxon>Haptophyta</taxon>
        <taxon>Prymnesiophyceae</taxon>
        <taxon>Isochrysidales</taxon>
        <taxon>Noelaerhabdaceae</taxon>
        <taxon>Emiliania</taxon>
    </lineage>
</organism>
<feature type="region of interest" description="Disordered" evidence="10">
    <location>
        <begin position="340"/>
        <end position="373"/>
    </location>
</feature>
<dbReference type="InterPro" id="IPR048355">
    <property type="entry name" value="MS_C"/>
</dbReference>
<dbReference type="GO" id="GO:0005829">
    <property type="term" value="C:cytosol"/>
    <property type="evidence" value="ECO:0007669"/>
    <property type="project" value="TreeGrafter"/>
</dbReference>
<dbReference type="Pfam" id="PF20659">
    <property type="entry name" value="MS_C"/>
    <property type="match status" value="1"/>
</dbReference>
<dbReference type="InterPro" id="IPR046363">
    <property type="entry name" value="MS_N_TIM-barrel_dom"/>
</dbReference>
<evidence type="ECO:0000313" key="13">
    <source>
        <dbReference type="EMBL" id="CAE0529957.1"/>
    </source>
</evidence>
<gene>
    <name evidence="13" type="ORF">EHUX00137_LOCUS5217</name>
</gene>
<feature type="domain" description="Malate synthase C-terminal" evidence="12">
    <location>
        <begin position="204"/>
        <end position="284"/>
    </location>
</feature>
<keyword evidence="5" id="KW-0808">Transferase</keyword>
<evidence type="ECO:0000256" key="5">
    <source>
        <dbReference type="ARBA" id="ARBA00022679"/>
    </source>
</evidence>
<evidence type="ECO:0000256" key="1">
    <source>
        <dbReference type="ARBA" id="ARBA00001946"/>
    </source>
</evidence>
<evidence type="ECO:0008006" key="14">
    <source>
        <dbReference type="Google" id="ProtNLM"/>
    </source>
</evidence>
<evidence type="ECO:0000259" key="12">
    <source>
        <dbReference type="Pfam" id="PF20659"/>
    </source>
</evidence>
<evidence type="ECO:0000256" key="10">
    <source>
        <dbReference type="SAM" id="MobiDB-lite"/>
    </source>
</evidence>
<dbReference type="SUPFAM" id="SSF51645">
    <property type="entry name" value="Malate synthase G"/>
    <property type="match status" value="1"/>
</dbReference>
<evidence type="ECO:0000256" key="7">
    <source>
        <dbReference type="ARBA" id="ARBA00022842"/>
    </source>
</evidence>
<dbReference type="PANTHER" id="PTHR42739">
    <property type="entry name" value="MALATE SYNTHASE G"/>
    <property type="match status" value="1"/>
</dbReference>
<comment type="cofactor">
    <cofactor evidence="1">
        <name>Mg(2+)</name>
        <dbReference type="ChEBI" id="CHEBI:18420"/>
    </cofactor>
</comment>
<evidence type="ECO:0000256" key="3">
    <source>
        <dbReference type="ARBA" id="ARBA00022490"/>
    </source>
</evidence>
<dbReference type="AlphaFoldDB" id="A0A7S3W137"/>
<protein>
    <recommendedName>
        <fullName evidence="14">Malate synthase</fullName>
    </recommendedName>
</protein>
<proteinExistence type="predicted"/>
<dbReference type="GO" id="GO:0006099">
    <property type="term" value="P:tricarboxylic acid cycle"/>
    <property type="evidence" value="ECO:0007669"/>
    <property type="project" value="UniProtKB-KW"/>
</dbReference>
<evidence type="ECO:0000256" key="4">
    <source>
        <dbReference type="ARBA" id="ARBA00022532"/>
    </source>
</evidence>
<keyword evidence="2" id="KW-0329">Glyoxylate bypass</keyword>
<dbReference type="Gene3D" id="3.20.20.360">
    <property type="entry name" value="Malate synthase, domain 3"/>
    <property type="match status" value="1"/>
</dbReference>
<name>A0A7S3W137_EMIHU</name>
<evidence type="ECO:0000256" key="6">
    <source>
        <dbReference type="ARBA" id="ARBA00022723"/>
    </source>
</evidence>
<dbReference type="GO" id="GO:0006097">
    <property type="term" value="P:glyoxylate cycle"/>
    <property type="evidence" value="ECO:0007669"/>
    <property type="project" value="UniProtKB-KW"/>
</dbReference>
<reference evidence="13" key="1">
    <citation type="submission" date="2021-01" db="EMBL/GenBank/DDBJ databases">
        <authorList>
            <person name="Corre E."/>
            <person name="Pelletier E."/>
            <person name="Niang G."/>
            <person name="Scheremetjew M."/>
            <person name="Finn R."/>
            <person name="Kale V."/>
            <person name="Holt S."/>
            <person name="Cochrane G."/>
            <person name="Meng A."/>
            <person name="Brown T."/>
            <person name="Cohen L."/>
        </authorList>
    </citation>
    <scope>NUCLEOTIDE SEQUENCE</scope>
    <source>
        <strain evidence="13">379</strain>
    </source>
</reference>